<name>A0A9D2F2E4_9FIRM</name>
<sequence length="138" mass="13983">MPNLALLALEASDGTVVLTSITLVFAMLAALCLIITAEGKIFDSMNKKNNQPKLPTPPKSAAKAPAKPAASAAKAPVAKADNGSIPGEVIAAISAAVACVLGEGAVIHGIRRVSKSGKGSRRGAWGDAGVREHTTPFM</sequence>
<reference evidence="8" key="2">
    <citation type="submission" date="2021-04" db="EMBL/GenBank/DDBJ databases">
        <authorList>
            <person name="Gilroy R."/>
        </authorList>
    </citation>
    <scope>NUCLEOTIDE SEQUENCE</scope>
    <source>
        <strain evidence="8">3436</strain>
    </source>
</reference>
<feature type="region of interest" description="Disordered" evidence="6">
    <location>
        <begin position="45"/>
        <end position="77"/>
    </location>
</feature>
<comment type="caution">
    <text evidence="8">The sequence shown here is derived from an EMBL/GenBank/DDBJ whole genome shotgun (WGS) entry which is preliminary data.</text>
</comment>
<dbReference type="GO" id="GO:0005886">
    <property type="term" value="C:plasma membrane"/>
    <property type="evidence" value="ECO:0007669"/>
    <property type="project" value="UniProtKB-SubCell"/>
</dbReference>
<protein>
    <submittedName>
        <fullName evidence="8">OadG family protein</fullName>
    </submittedName>
</protein>
<proteinExistence type="predicted"/>
<evidence type="ECO:0000256" key="1">
    <source>
        <dbReference type="ARBA" id="ARBA00004236"/>
    </source>
</evidence>
<evidence type="ECO:0000256" key="2">
    <source>
        <dbReference type="ARBA" id="ARBA00022475"/>
    </source>
</evidence>
<reference evidence="8" key="1">
    <citation type="journal article" date="2021" name="PeerJ">
        <title>Extensive microbial diversity within the chicken gut microbiome revealed by metagenomics and culture.</title>
        <authorList>
            <person name="Gilroy R."/>
            <person name="Ravi A."/>
            <person name="Getino M."/>
            <person name="Pursley I."/>
            <person name="Horton D.L."/>
            <person name="Alikhan N.F."/>
            <person name="Baker D."/>
            <person name="Gharbi K."/>
            <person name="Hall N."/>
            <person name="Watson M."/>
            <person name="Adriaenssens E.M."/>
            <person name="Foster-Nyarko E."/>
            <person name="Jarju S."/>
            <person name="Secka A."/>
            <person name="Antonio M."/>
            <person name="Oren A."/>
            <person name="Chaudhuri R.R."/>
            <person name="La Ragione R."/>
            <person name="Hildebrand F."/>
            <person name="Pallen M.J."/>
        </authorList>
    </citation>
    <scope>NUCLEOTIDE SEQUENCE</scope>
    <source>
        <strain evidence="8">3436</strain>
    </source>
</reference>
<evidence type="ECO:0000256" key="3">
    <source>
        <dbReference type="ARBA" id="ARBA00022692"/>
    </source>
</evidence>
<accession>A0A9D2F2E4</accession>
<evidence type="ECO:0000256" key="7">
    <source>
        <dbReference type="SAM" id="Phobius"/>
    </source>
</evidence>
<comment type="subcellular location">
    <subcellularLocation>
        <location evidence="1">Cell membrane</location>
    </subcellularLocation>
</comment>
<evidence type="ECO:0000313" key="9">
    <source>
        <dbReference type="Proteomes" id="UP000824031"/>
    </source>
</evidence>
<evidence type="ECO:0000256" key="6">
    <source>
        <dbReference type="SAM" id="MobiDB-lite"/>
    </source>
</evidence>
<feature type="compositionally biased region" description="Low complexity" evidence="6">
    <location>
        <begin position="59"/>
        <end position="77"/>
    </location>
</feature>
<keyword evidence="4 7" id="KW-1133">Transmembrane helix</keyword>
<keyword evidence="2" id="KW-1003">Cell membrane</keyword>
<dbReference type="GO" id="GO:0036376">
    <property type="term" value="P:sodium ion export across plasma membrane"/>
    <property type="evidence" value="ECO:0007669"/>
    <property type="project" value="InterPro"/>
</dbReference>
<dbReference type="Proteomes" id="UP000824031">
    <property type="component" value="Unassembled WGS sequence"/>
</dbReference>
<gene>
    <name evidence="8" type="ORF">H9810_03925</name>
</gene>
<evidence type="ECO:0000256" key="5">
    <source>
        <dbReference type="ARBA" id="ARBA00023136"/>
    </source>
</evidence>
<feature type="compositionally biased region" description="Basic and acidic residues" evidence="6">
    <location>
        <begin position="129"/>
        <end position="138"/>
    </location>
</feature>
<keyword evidence="5 7" id="KW-0472">Membrane</keyword>
<dbReference type="AlphaFoldDB" id="A0A9D2F2E4"/>
<feature type="transmembrane region" description="Helical" evidence="7">
    <location>
        <begin position="16"/>
        <end position="37"/>
    </location>
</feature>
<organism evidence="8 9">
    <name type="scientific">Candidatus Gemmiger excrementavium</name>
    <dbReference type="NCBI Taxonomy" id="2838608"/>
    <lineage>
        <taxon>Bacteria</taxon>
        <taxon>Bacillati</taxon>
        <taxon>Bacillota</taxon>
        <taxon>Clostridia</taxon>
        <taxon>Eubacteriales</taxon>
        <taxon>Gemmiger</taxon>
    </lineage>
</organism>
<evidence type="ECO:0000256" key="4">
    <source>
        <dbReference type="ARBA" id="ARBA00022989"/>
    </source>
</evidence>
<dbReference type="GO" id="GO:0015081">
    <property type="term" value="F:sodium ion transmembrane transporter activity"/>
    <property type="evidence" value="ECO:0007669"/>
    <property type="project" value="InterPro"/>
</dbReference>
<dbReference type="Pfam" id="PF04277">
    <property type="entry name" value="OAD_gamma"/>
    <property type="match status" value="1"/>
</dbReference>
<feature type="region of interest" description="Disordered" evidence="6">
    <location>
        <begin position="116"/>
        <end position="138"/>
    </location>
</feature>
<keyword evidence="3 7" id="KW-0812">Transmembrane</keyword>
<dbReference type="EMBL" id="DXBO01000053">
    <property type="protein sequence ID" value="HIZ47851.1"/>
    <property type="molecule type" value="Genomic_DNA"/>
</dbReference>
<dbReference type="InterPro" id="IPR005899">
    <property type="entry name" value="Na_pump_deCOase"/>
</dbReference>
<evidence type="ECO:0000313" key="8">
    <source>
        <dbReference type="EMBL" id="HIZ47851.1"/>
    </source>
</evidence>